<comment type="similarity">
    <text evidence="5">Belongs to the Omp25/RopB family.</text>
</comment>
<dbReference type="HOGENOM" id="CLU_037100_4_2_5"/>
<evidence type="ECO:0000313" key="9">
    <source>
        <dbReference type="Proteomes" id="UP000009101"/>
    </source>
</evidence>
<dbReference type="AlphaFoldDB" id="E6YG91"/>
<protein>
    <submittedName>
        <fullName evidence="8">Hemin binding protein E</fullName>
    </submittedName>
</protein>
<dbReference type="eggNOG" id="COG3637">
    <property type="taxonomic scope" value="Bacteria"/>
</dbReference>
<dbReference type="RefSeq" id="WP_013544549.1">
    <property type="nucleotide sequence ID" value="NC_014932.1"/>
</dbReference>
<feature type="domain" description="Outer membrane protein beta-barrel" evidence="7">
    <location>
        <begin position="196"/>
        <end position="299"/>
    </location>
</feature>
<dbReference type="InterPro" id="IPR011250">
    <property type="entry name" value="OMP/PagP_B-barrel"/>
</dbReference>
<keyword evidence="9" id="KW-1185">Reference proteome</keyword>
<keyword evidence="2 6" id="KW-0732">Signal</keyword>
<dbReference type="Proteomes" id="UP000009101">
    <property type="component" value="Chromosome"/>
</dbReference>
<proteinExistence type="inferred from homology"/>
<gene>
    <name evidence="8" type="primary">hbpE</name>
    <name evidence="8" type="ordered locus">BARCL_0198</name>
</gene>
<dbReference type="SUPFAM" id="SSF56925">
    <property type="entry name" value="OMPA-like"/>
    <property type="match status" value="1"/>
</dbReference>
<dbReference type="Pfam" id="PF13505">
    <property type="entry name" value="OMP_b-brl"/>
    <property type="match status" value="1"/>
</dbReference>
<dbReference type="KEGG" id="bcd:BARCL_0198"/>
<comment type="subcellular location">
    <subcellularLocation>
        <location evidence="1">Cell outer membrane</location>
    </subcellularLocation>
</comment>
<evidence type="ECO:0000256" key="4">
    <source>
        <dbReference type="ARBA" id="ARBA00023237"/>
    </source>
</evidence>
<reference evidence="8 9" key="2">
    <citation type="journal article" date="2011" name="PLoS Genet.">
        <title>Parallel evolution of a type IV secretion system in radiating lineages of the host-restricted bacterial pathogen Bartonella.</title>
        <authorList>
            <person name="Engel P."/>
            <person name="Salzburger W."/>
            <person name="Liesch M."/>
            <person name="Chang C.C."/>
            <person name="Maruyama S."/>
            <person name="Lanz C."/>
            <person name="Calteau A."/>
            <person name="Lajus A."/>
            <person name="Medigue C."/>
            <person name="Schuster S.C."/>
            <person name="Dehio C."/>
        </authorList>
    </citation>
    <scope>NUCLEOTIDE SEQUENCE [LARGE SCALE GENOMIC DNA]</scope>
    <source>
        <strain evidence="9">CIP 104772 / 73</strain>
    </source>
</reference>
<dbReference type="STRING" id="696125.BARCL_0198"/>
<dbReference type="Gene3D" id="2.40.160.20">
    <property type="match status" value="1"/>
</dbReference>
<evidence type="ECO:0000256" key="5">
    <source>
        <dbReference type="ARBA" id="ARBA00038306"/>
    </source>
</evidence>
<feature type="chain" id="PRO_5003214049" evidence="6">
    <location>
        <begin position="24"/>
        <end position="299"/>
    </location>
</feature>
<evidence type="ECO:0000256" key="2">
    <source>
        <dbReference type="ARBA" id="ARBA00022729"/>
    </source>
</evidence>
<evidence type="ECO:0000256" key="6">
    <source>
        <dbReference type="SAM" id="SignalP"/>
    </source>
</evidence>
<evidence type="ECO:0000256" key="1">
    <source>
        <dbReference type="ARBA" id="ARBA00004442"/>
    </source>
</evidence>
<evidence type="ECO:0000256" key="3">
    <source>
        <dbReference type="ARBA" id="ARBA00023136"/>
    </source>
</evidence>
<evidence type="ECO:0000313" key="8">
    <source>
        <dbReference type="EMBL" id="CBI75879.1"/>
    </source>
</evidence>
<dbReference type="PANTHER" id="PTHR34001">
    <property type="entry name" value="BLL7405 PROTEIN"/>
    <property type="match status" value="1"/>
</dbReference>
<accession>E6YG91</accession>
<dbReference type="OrthoDB" id="9815357at2"/>
<organism evidence="8 9">
    <name type="scientific">Bartonella clarridgeiae (strain CCUG 45776 / CIP 104772 / 73)</name>
    <dbReference type="NCBI Taxonomy" id="696125"/>
    <lineage>
        <taxon>Bacteria</taxon>
        <taxon>Pseudomonadati</taxon>
        <taxon>Pseudomonadota</taxon>
        <taxon>Alphaproteobacteria</taxon>
        <taxon>Hyphomicrobiales</taxon>
        <taxon>Bartonellaceae</taxon>
        <taxon>Bartonella</taxon>
    </lineage>
</organism>
<feature type="signal peptide" evidence="6">
    <location>
        <begin position="1"/>
        <end position="23"/>
    </location>
</feature>
<dbReference type="InterPro" id="IPR027385">
    <property type="entry name" value="Beta-barrel_OMP"/>
</dbReference>
<keyword evidence="4" id="KW-0998">Cell outer membrane</keyword>
<dbReference type="EMBL" id="FN645454">
    <property type="protein sequence ID" value="CBI75879.1"/>
    <property type="molecule type" value="Genomic_DNA"/>
</dbReference>
<dbReference type="PANTHER" id="PTHR34001:SF3">
    <property type="entry name" value="BLL7405 PROTEIN"/>
    <property type="match status" value="1"/>
</dbReference>
<keyword evidence="3" id="KW-0472">Membrane</keyword>
<dbReference type="GO" id="GO:0009279">
    <property type="term" value="C:cell outer membrane"/>
    <property type="evidence" value="ECO:0007669"/>
    <property type="project" value="UniProtKB-SubCell"/>
</dbReference>
<dbReference type="InterPro" id="IPR051692">
    <property type="entry name" value="OMP-like"/>
</dbReference>
<evidence type="ECO:0000259" key="7">
    <source>
        <dbReference type="Pfam" id="PF13505"/>
    </source>
</evidence>
<name>E6YG91_BARC7</name>
<sequence length="299" mass="32567">MNIKSFLATFAIASSVSISAVQASDSILFQESRSPAASGFSWTGFYIGGQAGGFSSNVTANALDVDIPLSSDRNDGVDRWTPVDKKYLPQLFGMRGGIYAGSNINLSNNLVVGVDTDMMWSGQKDTKTIIISDDLVPTYRTGSGGSSNTEQGRERIIISPFSPKNLGRAMYQHVARSGDAAGQYIIFNHSLKEKWTGATRVRIGFAADRIMPYVAGGISYVELQDTLSVVIGTEENKADESKTMIGYTFGGGVDFALTNSIIVRTEYRYSDFGKKKFAKEEVDLSYKTNNFRVGVAYKF</sequence>
<reference evidence="9" key="1">
    <citation type="submission" date="2009-11" db="EMBL/GenBank/DDBJ databases">
        <title>Genome sequencing of Bartonella species and comparative genomics.</title>
        <authorList>
            <person name="Engel P."/>
            <person name="Salzburger W."/>
            <person name="Marius L."/>
            <person name="Chao-Chin C."/>
            <person name="Soichi M."/>
            <person name="Christa L."/>
            <person name="Alexandra C."/>
            <person name="Aurelie L."/>
            <person name="Claudine M."/>
            <person name="Stephan S.C."/>
            <person name="Christoph D."/>
        </authorList>
    </citation>
    <scope>NUCLEOTIDE SEQUENCE [LARGE SCALE GENOMIC DNA]</scope>
    <source>
        <strain evidence="9">CIP 104772 / 73</strain>
    </source>
</reference>